<reference evidence="3" key="1">
    <citation type="journal article" date="2019" name="Int. J. Syst. Evol. Microbiol.">
        <title>The Global Catalogue of Microorganisms (GCM) 10K type strain sequencing project: providing services to taxonomists for standard genome sequencing and annotation.</title>
        <authorList>
            <consortium name="The Broad Institute Genomics Platform"/>
            <consortium name="The Broad Institute Genome Sequencing Center for Infectious Disease"/>
            <person name="Wu L."/>
            <person name="Ma J."/>
        </authorList>
    </citation>
    <scope>NUCLEOTIDE SEQUENCE [LARGE SCALE GENOMIC DNA]</scope>
    <source>
        <strain evidence="3">NCAIM B.02333</strain>
    </source>
</reference>
<evidence type="ECO:0000313" key="2">
    <source>
        <dbReference type="EMBL" id="MFC3686960.1"/>
    </source>
</evidence>
<evidence type="ECO:0000256" key="1">
    <source>
        <dbReference type="SAM" id="Phobius"/>
    </source>
</evidence>
<dbReference type="EMBL" id="JBHRWW010000001">
    <property type="protein sequence ID" value="MFC3686960.1"/>
    <property type="molecule type" value="Genomic_DNA"/>
</dbReference>
<keyword evidence="1" id="KW-0812">Transmembrane</keyword>
<feature type="transmembrane region" description="Helical" evidence="1">
    <location>
        <begin position="44"/>
        <end position="65"/>
    </location>
</feature>
<sequence length="121" mass="12680">MSGAAAEPGEHEVPRPRLRRAAGWGLMALSVGMVGLNAEAALPYGTTEAVVFVLLPLPGLAAALLADRSAMRWPLGVLGAVYAAASVALFMIFFVYVGLLWMAAAGSFPRARSNRPRDGAR</sequence>
<gene>
    <name evidence="2" type="ORF">ACFOLH_01245</name>
</gene>
<evidence type="ECO:0000313" key="3">
    <source>
        <dbReference type="Proteomes" id="UP001595685"/>
    </source>
</evidence>
<proteinExistence type="predicted"/>
<feature type="transmembrane region" description="Helical" evidence="1">
    <location>
        <begin position="21"/>
        <end position="38"/>
    </location>
</feature>
<accession>A0ABV7WAX9</accession>
<feature type="transmembrane region" description="Helical" evidence="1">
    <location>
        <begin position="77"/>
        <end position="104"/>
    </location>
</feature>
<dbReference type="RefSeq" id="WP_340290381.1">
    <property type="nucleotide sequence ID" value="NZ_JBBEOI010000018.1"/>
</dbReference>
<keyword evidence="3" id="KW-1185">Reference proteome</keyword>
<protein>
    <submittedName>
        <fullName evidence="2">Uncharacterized protein</fullName>
    </submittedName>
</protein>
<name>A0ABV7WAX9_9MICO</name>
<dbReference type="Proteomes" id="UP001595685">
    <property type="component" value="Unassembled WGS sequence"/>
</dbReference>
<organism evidence="2 3">
    <name type="scientific">Aquipuribacter hungaricus</name>
    <dbReference type="NCBI Taxonomy" id="545624"/>
    <lineage>
        <taxon>Bacteria</taxon>
        <taxon>Bacillati</taxon>
        <taxon>Actinomycetota</taxon>
        <taxon>Actinomycetes</taxon>
        <taxon>Micrococcales</taxon>
        <taxon>Intrasporangiaceae</taxon>
        <taxon>Aquipuribacter</taxon>
    </lineage>
</organism>
<keyword evidence="1" id="KW-0472">Membrane</keyword>
<keyword evidence="1" id="KW-1133">Transmembrane helix</keyword>
<comment type="caution">
    <text evidence="2">The sequence shown here is derived from an EMBL/GenBank/DDBJ whole genome shotgun (WGS) entry which is preliminary data.</text>
</comment>